<feature type="compositionally biased region" description="Low complexity" evidence="1">
    <location>
        <begin position="285"/>
        <end position="301"/>
    </location>
</feature>
<feature type="region of interest" description="Disordered" evidence="1">
    <location>
        <begin position="1"/>
        <end position="94"/>
    </location>
</feature>
<evidence type="ECO:0000313" key="3">
    <source>
        <dbReference type="Proteomes" id="UP000289152"/>
    </source>
</evidence>
<feature type="compositionally biased region" description="Basic residues" evidence="1">
    <location>
        <begin position="36"/>
        <end position="51"/>
    </location>
</feature>
<protein>
    <submittedName>
        <fullName evidence="2">Uncharacterized protein</fullName>
    </submittedName>
</protein>
<feature type="compositionally biased region" description="Low complexity" evidence="1">
    <location>
        <begin position="224"/>
        <end position="233"/>
    </location>
</feature>
<feature type="compositionally biased region" description="Acidic residues" evidence="1">
    <location>
        <begin position="347"/>
        <end position="358"/>
    </location>
</feature>
<dbReference type="VEuPathDB" id="FungiDB:TREMEDRAFT_65357"/>
<feature type="region of interest" description="Disordered" evidence="1">
    <location>
        <begin position="199"/>
        <end position="239"/>
    </location>
</feature>
<evidence type="ECO:0000313" key="2">
    <source>
        <dbReference type="EMBL" id="RXK39674.1"/>
    </source>
</evidence>
<organism evidence="2 3">
    <name type="scientific">Tremella mesenterica</name>
    <name type="common">Jelly fungus</name>
    <dbReference type="NCBI Taxonomy" id="5217"/>
    <lineage>
        <taxon>Eukaryota</taxon>
        <taxon>Fungi</taxon>
        <taxon>Dikarya</taxon>
        <taxon>Basidiomycota</taxon>
        <taxon>Agaricomycotina</taxon>
        <taxon>Tremellomycetes</taxon>
        <taxon>Tremellales</taxon>
        <taxon>Tremellaceae</taxon>
        <taxon>Tremella</taxon>
    </lineage>
</organism>
<evidence type="ECO:0000256" key="1">
    <source>
        <dbReference type="SAM" id="MobiDB-lite"/>
    </source>
</evidence>
<dbReference type="InParanoid" id="A0A4Q1BP65"/>
<feature type="compositionally biased region" description="Gly residues" evidence="1">
    <location>
        <begin position="372"/>
        <end position="381"/>
    </location>
</feature>
<reference evidence="2 3" key="1">
    <citation type="submission" date="2016-06" db="EMBL/GenBank/DDBJ databases">
        <title>Evolution of pathogenesis and genome organization in the Tremellales.</title>
        <authorList>
            <person name="Cuomo C."/>
            <person name="Litvintseva A."/>
            <person name="Heitman J."/>
            <person name="Chen Y."/>
            <person name="Sun S."/>
            <person name="Springer D."/>
            <person name="Dromer F."/>
            <person name="Young S."/>
            <person name="Zeng Q."/>
            <person name="Chapman S."/>
            <person name="Gujja S."/>
            <person name="Saif S."/>
            <person name="Birren B."/>
        </authorList>
    </citation>
    <scope>NUCLEOTIDE SEQUENCE [LARGE SCALE GENOMIC DNA]</scope>
    <source>
        <strain evidence="2 3">ATCC 28783</strain>
    </source>
</reference>
<accession>A0A4Q1BP65</accession>
<dbReference type="AlphaFoldDB" id="A0A4Q1BP65"/>
<name>A0A4Q1BP65_TREME</name>
<keyword evidence="3" id="KW-1185">Reference proteome</keyword>
<comment type="caution">
    <text evidence="2">The sequence shown here is derived from an EMBL/GenBank/DDBJ whole genome shotgun (WGS) entry which is preliminary data.</text>
</comment>
<sequence length="381" mass="41865">MTSLVRTLSTTSLTSVRPTIIATHRRSGSNTQQTTPHHHPHGHHHHRHRHHEKEESWEESTDGQGDTNGGEQKKKEKPWWARTGEATSRGIGAIARSSDAGDLLAEDAGAPDETSAMMSNTSKMLSIMGQTMGEFKNAPPALHATILGGKIGVKCTQIAYNRHRRAKGAASTIDMPTNDEPFTFDDSMLEESDLSDDYYLADEGTPQGSWNQDPSKPYEPWSPPMSRTSSMRSGYQRTTPPQAGILATIASSNTYTGPRTPSRYAGPWSPSISSGPLSPDERRFSITTSFTTSTVSSPTGSYFPSMPKPESDYGDQPPSPLSVRRNVEWSQHFRRASVEGSQRQEESEPEEYSEDEDGRTELGEHDVFNTAGIGGWGEEEV</sequence>
<dbReference type="EMBL" id="SDIL01000028">
    <property type="protein sequence ID" value="RXK39674.1"/>
    <property type="molecule type" value="Genomic_DNA"/>
</dbReference>
<feature type="compositionally biased region" description="Low complexity" evidence="1">
    <location>
        <begin position="1"/>
        <end position="17"/>
    </location>
</feature>
<feature type="region of interest" description="Disordered" evidence="1">
    <location>
        <begin position="251"/>
        <end position="381"/>
    </location>
</feature>
<proteinExistence type="predicted"/>
<gene>
    <name evidence="2" type="ORF">M231_03028</name>
</gene>
<dbReference type="Proteomes" id="UP000289152">
    <property type="component" value="Unassembled WGS sequence"/>
</dbReference>